<dbReference type="Pfam" id="PF09685">
    <property type="entry name" value="MamF_MmsF"/>
    <property type="match status" value="1"/>
</dbReference>
<evidence type="ECO:0000313" key="7">
    <source>
        <dbReference type="Proteomes" id="UP000245449"/>
    </source>
</evidence>
<protein>
    <submittedName>
        <fullName evidence="6">DUF4870 domain-containing protein</fullName>
    </submittedName>
</protein>
<feature type="transmembrane region" description="Helical" evidence="5">
    <location>
        <begin position="12"/>
        <end position="35"/>
    </location>
</feature>
<keyword evidence="7" id="KW-1185">Reference proteome</keyword>
<dbReference type="AlphaFoldDB" id="A0A2U1JLS2"/>
<keyword evidence="4 5" id="KW-0472">Membrane</keyword>
<evidence type="ECO:0000256" key="2">
    <source>
        <dbReference type="ARBA" id="ARBA00022692"/>
    </source>
</evidence>
<comment type="subcellular location">
    <subcellularLocation>
        <location evidence="1">Membrane</location>
        <topology evidence="1">Multi-pass membrane protein</topology>
    </subcellularLocation>
</comment>
<accession>A0A2U1JLS2</accession>
<name>A0A2U1JLS2_9FLAO</name>
<gene>
    <name evidence="6" type="ORF">DB895_05750</name>
</gene>
<feature type="transmembrane region" description="Helical" evidence="5">
    <location>
        <begin position="55"/>
        <end position="79"/>
    </location>
</feature>
<dbReference type="InterPro" id="IPR019109">
    <property type="entry name" value="MamF_MmsF"/>
</dbReference>
<keyword evidence="2 5" id="KW-0812">Transmembrane</keyword>
<organism evidence="6 7">
    <name type="scientific">Flavobacterium psychrotolerans</name>
    <dbReference type="NCBI Taxonomy" id="2169410"/>
    <lineage>
        <taxon>Bacteria</taxon>
        <taxon>Pseudomonadati</taxon>
        <taxon>Bacteroidota</taxon>
        <taxon>Flavobacteriia</taxon>
        <taxon>Flavobacteriales</taxon>
        <taxon>Flavobacteriaceae</taxon>
        <taxon>Flavobacterium</taxon>
    </lineage>
</organism>
<reference evidence="6 7" key="1">
    <citation type="submission" date="2018-04" db="EMBL/GenBank/DDBJ databases">
        <title>Flavobacterium sp. nov., isolated from glacier ice.</title>
        <authorList>
            <person name="Liu Q."/>
            <person name="Xin Y.-H."/>
        </authorList>
    </citation>
    <scope>NUCLEOTIDE SEQUENCE [LARGE SCALE GENOMIC DNA]</scope>
    <source>
        <strain evidence="6 7">RB1R5</strain>
    </source>
</reference>
<keyword evidence="3 5" id="KW-1133">Transmembrane helix</keyword>
<proteinExistence type="predicted"/>
<dbReference type="OrthoDB" id="9808930at2"/>
<comment type="caution">
    <text evidence="6">The sequence shown here is derived from an EMBL/GenBank/DDBJ whole genome shotgun (WGS) entry which is preliminary data.</text>
</comment>
<evidence type="ECO:0000256" key="4">
    <source>
        <dbReference type="ARBA" id="ARBA00023136"/>
    </source>
</evidence>
<dbReference type="RefSeq" id="WP_116724409.1">
    <property type="nucleotide sequence ID" value="NZ_QCZI01000005.1"/>
</dbReference>
<feature type="transmembrane region" description="Helical" evidence="5">
    <location>
        <begin position="106"/>
        <end position="131"/>
    </location>
</feature>
<evidence type="ECO:0000256" key="5">
    <source>
        <dbReference type="SAM" id="Phobius"/>
    </source>
</evidence>
<evidence type="ECO:0000256" key="1">
    <source>
        <dbReference type="ARBA" id="ARBA00004141"/>
    </source>
</evidence>
<evidence type="ECO:0000313" key="6">
    <source>
        <dbReference type="EMBL" id="PWA05924.1"/>
    </source>
</evidence>
<dbReference type="Proteomes" id="UP000245449">
    <property type="component" value="Unassembled WGS sequence"/>
</dbReference>
<evidence type="ECO:0000256" key="3">
    <source>
        <dbReference type="ARBA" id="ARBA00022989"/>
    </source>
</evidence>
<dbReference type="EMBL" id="QCZI01000005">
    <property type="protein sequence ID" value="PWA05924.1"/>
    <property type="molecule type" value="Genomic_DNA"/>
</dbReference>
<sequence>MKTNSNNNTATLIHLSALSQYFIPFGNFIFPLLIWSSTKDKSENLDAQGKQVLNFQLSLFMYSLALGLIAIPIFIVTVLKNISIIEISNNDAFPIKNFNIEHINGIVIVAIIAVVLLLAIKIAEFFLILLASVKASNGEIYKYPFTIPFLK</sequence>